<dbReference type="Gene3D" id="1.10.10.10">
    <property type="entry name" value="Winged helix-like DNA-binding domain superfamily/Winged helix DNA-binding domain"/>
    <property type="match status" value="1"/>
</dbReference>
<keyword evidence="1" id="KW-0808">Transferase</keyword>
<evidence type="ECO:0000313" key="6">
    <source>
        <dbReference type="EMBL" id="QDP98585.1"/>
    </source>
</evidence>
<evidence type="ECO:0000256" key="2">
    <source>
        <dbReference type="ARBA" id="ARBA00022777"/>
    </source>
</evidence>
<dbReference type="SUPFAM" id="SSF55781">
    <property type="entry name" value="GAF domain-like"/>
    <property type="match status" value="1"/>
</dbReference>
<evidence type="ECO:0000313" key="7">
    <source>
        <dbReference type="Proteomes" id="UP000319263"/>
    </source>
</evidence>
<name>A0A516Q5D3_9ACTN</name>
<protein>
    <submittedName>
        <fullName evidence="6">GAF and ANTAR domain-containing protein</fullName>
    </submittedName>
</protein>
<keyword evidence="2" id="KW-0418">Kinase</keyword>
<dbReference type="SUPFAM" id="SSF52172">
    <property type="entry name" value="CheY-like"/>
    <property type="match status" value="1"/>
</dbReference>
<dbReference type="Gene3D" id="3.30.450.40">
    <property type="match status" value="1"/>
</dbReference>
<dbReference type="InterPro" id="IPR012074">
    <property type="entry name" value="GAF_ANTAR"/>
</dbReference>
<accession>A0A516Q5D3</accession>
<feature type="domain" description="ANTAR" evidence="5">
    <location>
        <begin position="164"/>
        <end position="225"/>
    </location>
</feature>
<reference evidence="6 7" key="1">
    <citation type="submission" date="2019-07" db="EMBL/GenBank/DDBJ databases">
        <title>Microlunatus dokdonensis sp. nov. isolated from the rhizospheric soil of the wild plant Elymus tsukushiensis.</title>
        <authorList>
            <person name="Ghim S.-Y."/>
            <person name="Hwang Y.-J."/>
            <person name="Son J.-S."/>
            <person name="Shin J.-H."/>
        </authorList>
    </citation>
    <scope>NUCLEOTIDE SEQUENCE [LARGE SCALE GENOMIC DNA]</scope>
    <source>
        <strain evidence="6 7">KUDC0627</strain>
    </source>
</reference>
<dbReference type="EMBL" id="CP041692">
    <property type="protein sequence ID" value="QDP98585.1"/>
    <property type="molecule type" value="Genomic_DNA"/>
</dbReference>
<sequence length="243" mass="26370">MQRLAEVFVQLADTLVEDFDVIDFLDTLTVRCVELLDVDAAGVALADSQGRLRSAAASMEQARLLELFELQTDAGPCVDAYRSGKPVVNADLTANEKRWPQFATAAKQTGFVSVHALPMRLRGQVIGALNLFCIHASDLAEPDQRVGQALADIATIGILQHRGTQQAEIVTNQLQTALNSRLIIEQAKGILAERGDLTMDHAFEAMRAHARQTHQRLSDLARAITEHSSQTAEILQSPAGGPP</sequence>
<dbReference type="InterPro" id="IPR036388">
    <property type="entry name" value="WH-like_DNA-bd_sf"/>
</dbReference>
<dbReference type="GO" id="GO:0016301">
    <property type="term" value="F:kinase activity"/>
    <property type="evidence" value="ECO:0007669"/>
    <property type="project" value="UniProtKB-KW"/>
</dbReference>
<dbReference type="Proteomes" id="UP000319263">
    <property type="component" value="Chromosome"/>
</dbReference>
<dbReference type="Pfam" id="PF03861">
    <property type="entry name" value="ANTAR"/>
    <property type="match status" value="1"/>
</dbReference>
<dbReference type="SMART" id="SM01012">
    <property type="entry name" value="ANTAR"/>
    <property type="match status" value="1"/>
</dbReference>
<dbReference type="InterPro" id="IPR005561">
    <property type="entry name" value="ANTAR"/>
</dbReference>
<dbReference type="Pfam" id="PF13185">
    <property type="entry name" value="GAF_2"/>
    <property type="match status" value="1"/>
</dbReference>
<keyword evidence="7" id="KW-1185">Reference proteome</keyword>
<keyword evidence="3" id="KW-0805">Transcription regulation</keyword>
<evidence type="ECO:0000256" key="3">
    <source>
        <dbReference type="ARBA" id="ARBA00023015"/>
    </source>
</evidence>
<gene>
    <name evidence="6" type="ORF">FOE78_04910</name>
</gene>
<evidence type="ECO:0000259" key="5">
    <source>
        <dbReference type="PROSITE" id="PS50921"/>
    </source>
</evidence>
<dbReference type="GO" id="GO:0003723">
    <property type="term" value="F:RNA binding"/>
    <property type="evidence" value="ECO:0007669"/>
    <property type="project" value="InterPro"/>
</dbReference>
<dbReference type="InterPro" id="IPR029016">
    <property type="entry name" value="GAF-like_dom_sf"/>
</dbReference>
<keyword evidence="4" id="KW-0804">Transcription</keyword>
<evidence type="ECO:0000256" key="1">
    <source>
        <dbReference type="ARBA" id="ARBA00022679"/>
    </source>
</evidence>
<proteinExistence type="predicted"/>
<organism evidence="6 7">
    <name type="scientific">Microlunatus elymi</name>
    <dbReference type="NCBI Taxonomy" id="2596828"/>
    <lineage>
        <taxon>Bacteria</taxon>
        <taxon>Bacillati</taxon>
        <taxon>Actinomycetota</taxon>
        <taxon>Actinomycetes</taxon>
        <taxon>Propionibacteriales</taxon>
        <taxon>Propionibacteriaceae</taxon>
        <taxon>Microlunatus</taxon>
    </lineage>
</organism>
<evidence type="ECO:0000256" key="4">
    <source>
        <dbReference type="ARBA" id="ARBA00023163"/>
    </source>
</evidence>
<dbReference type="KEGG" id="mik:FOE78_04910"/>
<dbReference type="PIRSF" id="PIRSF036625">
    <property type="entry name" value="GAF_ANTAR"/>
    <property type="match status" value="1"/>
</dbReference>
<dbReference type="AlphaFoldDB" id="A0A516Q5D3"/>
<dbReference type="PROSITE" id="PS50921">
    <property type="entry name" value="ANTAR"/>
    <property type="match status" value="1"/>
</dbReference>
<dbReference type="OrthoDB" id="5187007at2"/>
<dbReference type="InterPro" id="IPR003018">
    <property type="entry name" value="GAF"/>
</dbReference>
<dbReference type="InterPro" id="IPR011006">
    <property type="entry name" value="CheY-like_superfamily"/>
</dbReference>
<dbReference type="SMART" id="SM00065">
    <property type="entry name" value="GAF"/>
    <property type="match status" value="1"/>
</dbReference>